<evidence type="ECO:0000256" key="1">
    <source>
        <dbReference type="SAM" id="Phobius"/>
    </source>
</evidence>
<dbReference type="Proteomes" id="UP001497453">
    <property type="component" value="Chromosome 11"/>
</dbReference>
<name>A0ABP1CVG6_9APHY</name>
<proteinExistence type="predicted"/>
<evidence type="ECO:0000313" key="3">
    <source>
        <dbReference type="Proteomes" id="UP001497453"/>
    </source>
</evidence>
<keyword evidence="3" id="KW-1185">Reference proteome</keyword>
<sequence>MVRKVHLDQNSLRNKPILDTFEFHNRTHYPLYQPPVRQRIFNVVSTGIIMLLRVYAMYGCNRKLLIALSVLASASMVTEFIFLGFVIGRAQLAHLPLPGCFLVNTESFAYAYWFPMITFEMTLFVLAIIRSIQFALDDTTTPHLMFVLLRDSIMYFGGMVAVVLANCVIWAVGRESLFTSFTSTYIAIQSILSCRMLLNVHSAANPWHRHNTTIFGLSGRFSSVRFVGRETEDIGLDSLGERHTVQ</sequence>
<accession>A0ABP1CVG6</accession>
<feature type="transmembrane region" description="Helical" evidence="1">
    <location>
        <begin position="65"/>
        <end position="90"/>
    </location>
</feature>
<keyword evidence="1" id="KW-0472">Membrane</keyword>
<gene>
    <name evidence="2" type="ORF">GFSPODELE1_LOCUS2785</name>
</gene>
<feature type="transmembrane region" description="Helical" evidence="1">
    <location>
        <begin position="153"/>
        <end position="172"/>
    </location>
</feature>
<reference evidence="3" key="1">
    <citation type="submission" date="2024-04" db="EMBL/GenBank/DDBJ databases">
        <authorList>
            <person name="Shaw F."/>
            <person name="Minotto A."/>
        </authorList>
    </citation>
    <scope>NUCLEOTIDE SEQUENCE [LARGE SCALE GENOMIC DNA]</scope>
</reference>
<dbReference type="EMBL" id="OZ037954">
    <property type="protein sequence ID" value="CAL1699665.1"/>
    <property type="molecule type" value="Genomic_DNA"/>
</dbReference>
<keyword evidence="1" id="KW-0812">Transmembrane</keyword>
<feature type="transmembrane region" description="Helical" evidence="1">
    <location>
        <begin position="110"/>
        <end position="132"/>
    </location>
</feature>
<organism evidence="2 3">
    <name type="scientific">Somion occarium</name>
    <dbReference type="NCBI Taxonomy" id="3059160"/>
    <lineage>
        <taxon>Eukaryota</taxon>
        <taxon>Fungi</taxon>
        <taxon>Dikarya</taxon>
        <taxon>Basidiomycota</taxon>
        <taxon>Agaricomycotina</taxon>
        <taxon>Agaricomycetes</taxon>
        <taxon>Polyporales</taxon>
        <taxon>Cerrenaceae</taxon>
        <taxon>Somion</taxon>
    </lineage>
</organism>
<evidence type="ECO:0000313" key="2">
    <source>
        <dbReference type="EMBL" id="CAL1699665.1"/>
    </source>
</evidence>
<protein>
    <submittedName>
        <fullName evidence="2">Uncharacterized protein</fullName>
    </submittedName>
</protein>
<keyword evidence="1" id="KW-1133">Transmembrane helix</keyword>